<feature type="region of interest" description="Disordered" evidence="1">
    <location>
        <begin position="76"/>
        <end position="95"/>
    </location>
</feature>
<protein>
    <submittedName>
        <fullName evidence="2">Uncharacterized protein</fullName>
    </submittedName>
</protein>
<reference evidence="2" key="1">
    <citation type="journal article" date="2019" name="BMC Genomics">
        <title>A new reference genome for Sorghum bicolor reveals high levels of sequence similarity between sweet and grain genotypes: implications for the genetics of sugar metabolism.</title>
        <authorList>
            <person name="Cooper E.A."/>
            <person name="Brenton Z.W."/>
            <person name="Flinn B.S."/>
            <person name="Jenkins J."/>
            <person name="Shu S."/>
            <person name="Flowers D."/>
            <person name="Luo F."/>
            <person name="Wang Y."/>
            <person name="Xia P."/>
            <person name="Barry K."/>
            <person name="Daum C."/>
            <person name="Lipzen A."/>
            <person name="Yoshinaga Y."/>
            <person name="Schmutz J."/>
            <person name="Saski C."/>
            <person name="Vermerris W."/>
            <person name="Kresovich S."/>
        </authorList>
    </citation>
    <scope>NUCLEOTIDE SEQUENCE</scope>
</reference>
<evidence type="ECO:0000313" key="3">
    <source>
        <dbReference type="Proteomes" id="UP000807115"/>
    </source>
</evidence>
<dbReference type="EMBL" id="CM027680">
    <property type="protein sequence ID" value="KAG0546800.1"/>
    <property type="molecule type" value="Genomic_DNA"/>
</dbReference>
<reference evidence="2" key="2">
    <citation type="submission" date="2020-10" db="EMBL/GenBank/DDBJ databases">
        <authorList>
            <person name="Cooper E.A."/>
            <person name="Brenton Z.W."/>
            <person name="Flinn B.S."/>
            <person name="Jenkins J."/>
            <person name="Shu S."/>
            <person name="Flowers D."/>
            <person name="Luo F."/>
            <person name="Wang Y."/>
            <person name="Xia P."/>
            <person name="Barry K."/>
            <person name="Daum C."/>
            <person name="Lipzen A."/>
            <person name="Yoshinaga Y."/>
            <person name="Schmutz J."/>
            <person name="Saski C."/>
            <person name="Vermerris W."/>
            <person name="Kresovich S."/>
        </authorList>
    </citation>
    <scope>NUCLEOTIDE SEQUENCE</scope>
</reference>
<feature type="region of interest" description="Disordered" evidence="1">
    <location>
        <begin position="1"/>
        <end position="62"/>
    </location>
</feature>
<gene>
    <name evidence="2" type="ORF">BDA96_01G024900</name>
</gene>
<dbReference type="Proteomes" id="UP000807115">
    <property type="component" value="Chromosome 1"/>
</dbReference>
<sequence length="123" mass="13133">MPRRSGKMRRCRGRATGLRQRGGGGALAGASGARALRRGGGGGRVRRRGGPAPASHWGGGRRAVLGGRARFTRPCQRGEHDARLGRSKGGRAGEEGPDACCCDLRVEASVFFYILFYLQSFFV</sequence>
<dbReference type="AlphaFoldDB" id="A0A921RVQ2"/>
<organism evidence="2 3">
    <name type="scientific">Sorghum bicolor</name>
    <name type="common">Sorghum</name>
    <name type="synonym">Sorghum vulgare</name>
    <dbReference type="NCBI Taxonomy" id="4558"/>
    <lineage>
        <taxon>Eukaryota</taxon>
        <taxon>Viridiplantae</taxon>
        <taxon>Streptophyta</taxon>
        <taxon>Embryophyta</taxon>
        <taxon>Tracheophyta</taxon>
        <taxon>Spermatophyta</taxon>
        <taxon>Magnoliopsida</taxon>
        <taxon>Liliopsida</taxon>
        <taxon>Poales</taxon>
        <taxon>Poaceae</taxon>
        <taxon>PACMAD clade</taxon>
        <taxon>Panicoideae</taxon>
        <taxon>Andropogonodae</taxon>
        <taxon>Andropogoneae</taxon>
        <taxon>Sorghinae</taxon>
        <taxon>Sorghum</taxon>
    </lineage>
</organism>
<name>A0A921RVQ2_SORBI</name>
<evidence type="ECO:0000313" key="2">
    <source>
        <dbReference type="EMBL" id="KAG0546800.1"/>
    </source>
</evidence>
<proteinExistence type="predicted"/>
<evidence type="ECO:0000256" key="1">
    <source>
        <dbReference type="SAM" id="MobiDB-lite"/>
    </source>
</evidence>
<comment type="caution">
    <text evidence="2">The sequence shown here is derived from an EMBL/GenBank/DDBJ whole genome shotgun (WGS) entry which is preliminary data.</text>
</comment>
<accession>A0A921RVQ2</accession>
<feature type="compositionally biased region" description="Basic residues" evidence="1">
    <location>
        <begin position="1"/>
        <end position="13"/>
    </location>
</feature>